<evidence type="ECO:0000313" key="2">
    <source>
        <dbReference type="EMBL" id="NNG37404.1"/>
    </source>
</evidence>
<dbReference type="Proteomes" id="UP000562984">
    <property type="component" value="Unassembled WGS sequence"/>
</dbReference>
<evidence type="ECO:0000259" key="1">
    <source>
        <dbReference type="PROSITE" id="PS50995"/>
    </source>
</evidence>
<dbReference type="InterPro" id="IPR036388">
    <property type="entry name" value="WH-like_DNA-bd_sf"/>
</dbReference>
<dbReference type="GO" id="GO:0003700">
    <property type="term" value="F:DNA-binding transcription factor activity"/>
    <property type="evidence" value="ECO:0007669"/>
    <property type="project" value="InterPro"/>
</dbReference>
<protein>
    <submittedName>
        <fullName evidence="2">MarR family transcriptional regulator</fullName>
    </submittedName>
</protein>
<evidence type="ECO:0000313" key="3">
    <source>
        <dbReference type="Proteomes" id="UP000562984"/>
    </source>
</evidence>
<dbReference type="InterPro" id="IPR000835">
    <property type="entry name" value="HTH_MarR-typ"/>
</dbReference>
<accession>A0A849A8Y2</accession>
<dbReference type="RefSeq" id="WP_171201101.1">
    <property type="nucleotide sequence ID" value="NZ_JABEND010000013.1"/>
</dbReference>
<dbReference type="SMART" id="SM00347">
    <property type="entry name" value="HTH_MARR"/>
    <property type="match status" value="1"/>
</dbReference>
<gene>
    <name evidence="2" type="ORF">HKD39_17185</name>
</gene>
<feature type="domain" description="HTH marR-type" evidence="1">
    <location>
        <begin position="1"/>
        <end position="149"/>
    </location>
</feature>
<dbReference type="PANTHER" id="PTHR33164:SF99">
    <property type="entry name" value="MARR FAMILY REGULATORY PROTEIN"/>
    <property type="match status" value="1"/>
</dbReference>
<sequence length="156" mass="16839">MTKTSRRTNPLRDRPLPLGSLFSAAAQRLATRMDDGLAAAGFAELRTAHAPVFMAIDPDGTRASTLAQRAHTTKQAMGEQIRYLTDRGYLRVVPDPDDGRARLVQLTAAGWRALAAATRVIDEFDTWLADVVGAEQVAVTRATVAQVLSDADHGRA</sequence>
<name>A0A849A8Y2_9ACTN</name>
<dbReference type="PANTHER" id="PTHR33164">
    <property type="entry name" value="TRANSCRIPTIONAL REGULATOR, MARR FAMILY"/>
    <property type="match status" value="1"/>
</dbReference>
<dbReference type="SUPFAM" id="SSF46785">
    <property type="entry name" value="Winged helix' DNA-binding domain"/>
    <property type="match status" value="1"/>
</dbReference>
<dbReference type="AlphaFoldDB" id="A0A849A8Y2"/>
<dbReference type="Pfam" id="PF12802">
    <property type="entry name" value="MarR_2"/>
    <property type="match status" value="1"/>
</dbReference>
<comment type="caution">
    <text evidence="2">The sequence shown here is derived from an EMBL/GenBank/DDBJ whole genome shotgun (WGS) entry which is preliminary data.</text>
</comment>
<dbReference type="PROSITE" id="PS50995">
    <property type="entry name" value="HTH_MARR_2"/>
    <property type="match status" value="1"/>
</dbReference>
<reference evidence="2 3" key="1">
    <citation type="submission" date="2020-05" db="EMBL/GenBank/DDBJ databases">
        <title>Nakamurella sp. DB0629 isolated from air conditioner.</title>
        <authorList>
            <person name="Kim D.H."/>
            <person name="Kim D.-U."/>
        </authorList>
    </citation>
    <scope>NUCLEOTIDE SEQUENCE [LARGE SCALE GENOMIC DNA]</scope>
    <source>
        <strain evidence="2 3">DB0629</strain>
    </source>
</reference>
<dbReference type="EMBL" id="JABEND010000013">
    <property type="protein sequence ID" value="NNG37404.1"/>
    <property type="molecule type" value="Genomic_DNA"/>
</dbReference>
<organism evidence="2 3">
    <name type="scientific">Nakamurella aerolata</name>
    <dbReference type="NCBI Taxonomy" id="1656892"/>
    <lineage>
        <taxon>Bacteria</taxon>
        <taxon>Bacillati</taxon>
        <taxon>Actinomycetota</taxon>
        <taxon>Actinomycetes</taxon>
        <taxon>Nakamurellales</taxon>
        <taxon>Nakamurellaceae</taxon>
        <taxon>Nakamurella</taxon>
    </lineage>
</organism>
<dbReference type="Gene3D" id="1.10.10.10">
    <property type="entry name" value="Winged helix-like DNA-binding domain superfamily/Winged helix DNA-binding domain"/>
    <property type="match status" value="1"/>
</dbReference>
<dbReference type="InterPro" id="IPR036390">
    <property type="entry name" value="WH_DNA-bd_sf"/>
</dbReference>
<dbReference type="GO" id="GO:0006950">
    <property type="term" value="P:response to stress"/>
    <property type="evidence" value="ECO:0007669"/>
    <property type="project" value="TreeGrafter"/>
</dbReference>
<proteinExistence type="predicted"/>
<keyword evidence="3" id="KW-1185">Reference proteome</keyword>
<dbReference type="InterPro" id="IPR039422">
    <property type="entry name" value="MarR/SlyA-like"/>
</dbReference>